<organism evidence="7 8">
    <name type="scientific">Diploscapter pachys</name>
    <dbReference type="NCBI Taxonomy" id="2018661"/>
    <lineage>
        <taxon>Eukaryota</taxon>
        <taxon>Metazoa</taxon>
        <taxon>Ecdysozoa</taxon>
        <taxon>Nematoda</taxon>
        <taxon>Chromadorea</taxon>
        <taxon>Rhabditida</taxon>
        <taxon>Rhabditina</taxon>
        <taxon>Rhabditomorpha</taxon>
        <taxon>Rhabditoidea</taxon>
        <taxon>Rhabditidae</taxon>
        <taxon>Diploscapter</taxon>
    </lineage>
</organism>
<accession>A0A2A2J6T3</accession>
<evidence type="ECO:0000313" key="7">
    <source>
        <dbReference type="EMBL" id="PAV57325.1"/>
    </source>
</evidence>
<feature type="compositionally biased region" description="Basic and acidic residues" evidence="5">
    <location>
        <begin position="336"/>
        <end position="348"/>
    </location>
</feature>
<dbReference type="InterPro" id="IPR020095">
    <property type="entry name" value="PsdUridine_synth_TruA_C"/>
</dbReference>
<keyword evidence="3 4" id="KW-0413">Isomerase</keyword>
<dbReference type="InterPro" id="IPR020103">
    <property type="entry name" value="PsdUridine_synth_cat_dom_sf"/>
</dbReference>
<keyword evidence="8" id="KW-1185">Reference proteome</keyword>
<evidence type="ECO:0000256" key="5">
    <source>
        <dbReference type="SAM" id="MobiDB-lite"/>
    </source>
</evidence>
<comment type="catalytic activity">
    <reaction evidence="4">
        <text>uridine(38/39/40) in tRNA = pseudouridine(38/39/40) in tRNA</text>
        <dbReference type="Rhea" id="RHEA:22376"/>
        <dbReference type="Rhea" id="RHEA-COMP:10085"/>
        <dbReference type="Rhea" id="RHEA-COMP:10087"/>
        <dbReference type="ChEBI" id="CHEBI:65314"/>
        <dbReference type="ChEBI" id="CHEBI:65315"/>
        <dbReference type="EC" id="5.4.99.12"/>
    </reaction>
</comment>
<dbReference type="SUPFAM" id="SSF55120">
    <property type="entry name" value="Pseudouridine synthase"/>
    <property type="match status" value="1"/>
</dbReference>
<dbReference type="PANTHER" id="PTHR11142:SF0">
    <property type="entry name" value="TRNA PSEUDOURIDINE SYNTHASE-LIKE 1"/>
    <property type="match status" value="1"/>
</dbReference>
<dbReference type="Proteomes" id="UP000218231">
    <property type="component" value="Unassembled WGS sequence"/>
</dbReference>
<name>A0A2A2J6T3_9BILA</name>
<dbReference type="GO" id="GO:0031119">
    <property type="term" value="P:tRNA pseudouridine synthesis"/>
    <property type="evidence" value="ECO:0007669"/>
    <property type="project" value="TreeGrafter"/>
</dbReference>
<dbReference type="InterPro" id="IPR020094">
    <property type="entry name" value="TruA/RsuA/RluB/E/F_N"/>
</dbReference>
<dbReference type="EMBL" id="LIAE01010643">
    <property type="protein sequence ID" value="PAV57325.1"/>
    <property type="molecule type" value="Genomic_DNA"/>
</dbReference>
<dbReference type="InterPro" id="IPR020097">
    <property type="entry name" value="PsdUridine_synth_TruA_a/b_dom"/>
</dbReference>
<dbReference type="STRING" id="2018661.A0A2A2J6T3"/>
<dbReference type="AlphaFoldDB" id="A0A2A2J6T3"/>
<dbReference type="InterPro" id="IPR001406">
    <property type="entry name" value="PsdUridine_synth_TruA"/>
</dbReference>
<proteinExistence type="inferred from homology"/>
<feature type="region of interest" description="Disordered" evidence="5">
    <location>
        <begin position="336"/>
        <end position="376"/>
    </location>
</feature>
<gene>
    <name evidence="7" type="ORF">WR25_13725</name>
</gene>
<evidence type="ECO:0000256" key="1">
    <source>
        <dbReference type="ARBA" id="ARBA00009375"/>
    </source>
</evidence>
<dbReference type="OrthoDB" id="271910at2759"/>
<evidence type="ECO:0000313" key="8">
    <source>
        <dbReference type="Proteomes" id="UP000218231"/>
    </source>
</evidence>
<dbReference type="Pfam" id="PF01416">
    <property type="entry name" value="PseudoU_synth_1"/>
    <property type="match status" value="1"/>
</dbReference>
<evidence type="ECO:0000256" key="2">
    <source>
        <dbReference type="ARBA" id="ARBA00022694"/>
    </source>
</evidence>
<feature type="compositionally biased region" description="Acidic residues" evidence="5">
    <location>
        <begin position="349"/>
        <end position="365"/>
    </location>
</feature>
<dbReference type="EC" id="5.4.99.12" evidence="4"/>
<evidence type="ECO:0000259" key="6">
    <source>
        <dbReference type="Pfam" id="PF01416"/>
    </source>
</evidence>
<sequence length="376" mass="43899">MILRPTKKYLIYFGYNGSNFPEMAKGSTGYGVMDFVRQTITDSLFGLPPHRHPIFDQVRISPSSRTDRGVHAIRNALALWYVPEHKCHLDDTPELRQHYIDDWNRRMQLAKPNSLTIEDFHEVSPGFCTRIHVQMRRYVYRIAVARSQEIYEAMRTEPSTVCFSERDYAWFLPPGLDLYKVQKACELFHGTHVVGSFFLHRDRDKRKEQRRGEYVKAIRYIEHCGVSKGEAYAFDNDLYDYYNVSVYSRSFVREQIRRMMGAIIAHGYDRIPLSLIKWLLANPISDNFWGLRLRVAPPYGLHLVDVSYDPVDFVNPNPYVDNKVIVVGEDGTMRERLEKNLDAEKEERELDEDDEEDGDGDGLLEDDQRIVGSSQR</sequence>
<dbReference type="PANTHER" id="PTHR11142">
    <property type="entry name" value="PSEUDOURIDYLATE SYNTHASE"/>
    <property type="match status" value="1"/>
</dbReference>
<dbReference type="GO" id="GO:0003723">
    <property type="term" value="F:RNA binding"/>
    <property type="evidence" value="ECO:0007669"/>
    <property type="project" value="InterPro"/>
</dbReference>
<keyword evidence="2 4" id="KW-0819">tRNA processing</keyword>
<dbReference type="Gene3D" id="3.30.70.580">
    <property type="entry name" value="Pseudouridine synthase I, catalytic domain, N-terminal subdomain"/>
    <property type="match status" value="1"/>
</dbReference>
<feature type="domain" description="Pseudouridine synthase I TruA alpha/beta" evidence="6">
    <location>
        <begin position="184"/>
        <end position="309"/>
    </location>
</feature>
<dbReference type="GO" id="GO:0160147">
    <property type="term" value="F:tRNA pseudouridine(38-40) synthase activity"/>
    <property type="evidence" value="ECO:0007669"/>
    <property type="project" value="UniProtKB-EC"/>
</dbReference>
<comment type="similarity">
    <text evidence="1 4">Belongs to the tRNA pseudouridine synthase TruA family.</text>
</comment>
<comment type="caution">
    <text evidence="7">The sequence shown here is derived from an EMBL/GenBank/DDBJ whole genome shotgun (WGS) entry which is preliminary data.</text>
</comment>
<protein>
    <recommendedName>
        <fullName evidence="4">tRNA pseudouridine synthase</fullName>
        <ecNumber evidence="4">5.4.99.12</ecNumber>
    </recommendedName>
</protein>
<reference evidence="7 8" key="1">
    <citation type="journal article" date="2017" name="Curr. Biol.">
        <title>Genome architecture and evolution of a unichromosomal asexual nematode.</title>
        <authorList>
            <person name="Fradin H."/>
            <person name="Zegar C."/>
            <person name="Gutwein M."/>
            <person name="Lucas J."/>
            <person name="Kovtun M."/>
            <person name="Corcoran D."/>
            <person name="Baugh L.R."/>
            <person name="Kiontke K."/>
            <person name="Gunsalus K."/>
            <person name="Fitch D.H."/>
            <person name="Piano F."/>
        </authorList>
    </citation>
    <scope>NUCLEOTIDE SEQUENCE [LARGE SCALE GENOMIC DNA]</scope>
    <source>
        <strain evidence="7">PF1309</strain>
    </source>
</reference>
<evidence type="ECO:0000256" key="3">
    <source>
        <dbReference type="ARBA" id="ARBA00023235"/>
    </source>
</evidence>
<dbReference type="Gene3D" id="3.30.70.660">
    <property type="entry name" value="Pseudouridine synthase I, catalytic domain, C-terminal subdomain"/>
    <property type="match status" value="1"/>
</dbReference>
<evidence type="ECO:0000256" key="4">
    <source>
        <dbReference type="RuleBase" id="RU003792"/>
    </source>
</evidence>